<reference evidence="2" key="1">
    <citation type="submission" date="2022-02" db="EMBL/GenBank/DDBJ databases">
        <title>Complete genome sequence of Burkholderia cenocepacia phage Musica.</title>
        <authorList>
            <person name="Le T."/>
            <person name="Yao G."/>
            <person name="Liu M."/>
            <person name="Gonzalez C."/>
        </authorList>
    </citation>
    <scope>NUCLEOTIDE SEQUENCE</scope>
</reference>
<name>A0AAE9K4S6_9CAUD</name>
<dbReference type="EMBL" id="OM638608">
    <property type="protein sequence ID" value="UNY41718.1"/>
    <property type="molecule type" value="Genomic_DNA"/>
</dbReference>
<sequence>MDGMLTGVSMNDRYVGIERDLAHVQNALQTLSKTRDEFPLGLSIRDPAYWRARVESIRVMADRYNYRDLRNRSDDLLVEISKLQYWTARPRDADVGAVPASRTSIPPQKVVSAKGKRDTRRRSVAHSNSILRTK</sequence>
<organism evidence="2 3">
    <name type="scientific">Burkholderia phage Musica</name>
    <dbReference type="NCBI Taxonomy" id="2924903"/>
    <lineage>
        <taxon>Viruses</taxon>
        <taxon>Duplodnaviria</taxon>
        <taxon>Heunggongvirae</taxon>
        <taxon>Uroviricota</taxon>
        <taxon>Caudoviricetes</taxon>
        <taxon>Peduoviridae</taxon>
        <taxon>Kayeltresvirus</taxon>
        <taxon>Kayeltresvirus musica</taxon>
    </lineage>
</organism>
<evidence type="ECO:0000313" key="3">
    <source>
        <dbReference type="Proteomes" id="UP000831589"/>
    </source>
</evidence>
<feature type="region of interest" description="Disordered" evidence="1">
    <location>
        <begin position="95"/>
        <end position="134"/>
    </location>
</feature>
<proteinExistence type="predicted"/>
<evidence type="ECO:0000256" key="1">
    <source>
        <dbReference type="SAM" id="MobiDB-lite"/>
    </source>
</evidence>
<protein>
    <submittedName>
        <fullName evidence="2">Uncharacterized protein</fullName>
    </submittedName>
</protein>
<accession>A0AAE9K4S6</accession>
<dbReference type="Proteomes" id="UP000831589">
    <property type="component" value="Segment"/>
</dbReference>
<keyword evidence="3" id="KW-1185">Reference proteome</keyword>
<evidence type="ECO:0000313" key="2">
    <source>
        <dbReference type="EMBL" id="UNY41718.1"/>
    </source>
</evidence>
<feature type="compositionally biased region" description="Polar residues" evidence="1">
    <location>
        <begin position="125"/>
        <end position="134"/>
    </location>
</feature>
<gene>
    <name evidence="2" type="ORF">CPT_Musica_059</name>
</gene>